<evidence type="ECO:0000313" key="2">
    <source>
        <dbReference type="Proteomes" id="UP001203687"/>
    </source>
</evidence>
<evidence type="ECO:0000313" key="1">
    <source>
        <dbReference type="EMBL" id="MCK8482392.1"/>
    </source>
</evidence>
<feature type="non-terminal residue" evidence="1">
    <location>
        <position position="1"/>
    </location>
</feature>
<proteinExistence type="predicted"/>
<feature type="non-terminal residue" evidence="1">
    <location>
        <position position="113"/>
    </location>
</feature>
<dbReference type="Proteomes" id="UP001203687">
    <property type="component" value="Unassembled WGS sequence"/>
</dbReference>
<protein>
    <submittedName>
        <fullName evidence="1">Uncharacterized protein</fullName>
    </submittedName>
</protein>
<name>A0ABT0HEZ7_9FLAO</name>
<sequence>GQGTAGGGWAGSLFAFIDATAGGGPFMEISRSTFNIMDGTADIRLPRAVNLGDSSIDPSYETNPNFLNDDVLIVWKYPGSDSQPLMNDLKIFRSAEMLLIRAEAAADANQLGV</sequence>
<gene>
    <name evidence="1" type="ORF">MUY34_17335</name>
</gene>
<keyword evidence="2" id="KW-1185">Reference proteome</keyword>
<dbReference type="InterPro" id="IPR011990">
    <property type="entry name" value="TPR-like_helical_dom_sf"/>
</dbReference>
<accession>A0ABT0HEZ7</accession>
<comment type="caution">
    <text evidence="1">The sequence shown here is derived from an EMBL/GenBank/DDBJ whole genome shotgun (WGS) entry which is preliminary data.</text>
</comment>
<reference evidence="1" key="1">
    <citation type="submission" date="2022-04" db="EMBL/GenBank/DDBJ databases">
        <authorList>
            <person name="Ren T."/>
        </authorList>
    </citation>
    <scope>NUCLEOTIDE SEQUENCE</scope>
    <source>
        <strain evidence="1">F63249</strain>
    </source>
</reference>
<dbReference type="Gene3D" id="1.25.40.390">
    <property type="match status" value="1"/>
</dbReference>
<dbReference type="EMBL" id="JALPQF010000116">
    <property type="protein sequence ID" value="MCK8482392.1"/>
    <property type="molecule type" value="Genomic_DNA"/>
</dbReference>
<dbReference type="SUPFAM" id="SSF48452">
    <property type="entry name" value="TPR-like"/>
    <property type="match status" value="1"/>
</dbReference>
<organism evidence="1 2">
    <name type="scientific">Psychroserpens algicola</name>
    <dbReference type="NCBI Taxonomy" id="1719034"/>
    <lineage>
        <taxon>Bacteria</taxon>
        <taxon>Pseudomonadati</taxon>
        <taxon>Bacteroidota</taxon>
        <taxon>Flavobacteriia</taxon>
        <taxon>Flavobacteriales</taxon>
        <taxon>Flavobacteriaceae</taxon>
        <taxon>Psychroserpens</taxon>
    </lineage>
</organism>